<feature type="compositionally biased region" description="Polar residues" evidence="11">
    <location>
        <begin position="502"/>
        <end position="511"/>
    </location>
</feature>
<feature type="transmembrane region" description="Helical" evidence="12">
    <location>
        <begin position="105"/>
        <end position="127"/>
    </location>
</feature>
<proteinExistence type="inferred from homology"/>
<dbReference type="PANTHER" id="PTHR31382:SF1">
    <property type="entry name" value="SODIUM ION_PROTON EXCHANGER (EUROFUNG)"/>
    <property type="match status" value="1"/>
</dbReference>
<dbReference type="InterPro" id="IPR004712">
    <property type="entry name" value="Na+/H+_antiporter_fungi"/>
</dbReference>
<evidence type="ECO:0000256" key="12">
    <source>
        <dbReference type="SAM" id="Phobius"/>
    </source>
</evidence>
<feature type="transmembrane region" description="Helical" evidence="12">
    <location>
        <begin position="335"/>
        <end position="352"/>
    </location>
</feature>
<dbReference type="FunFam" id="1.20.1530.20:FF:000015">
    <property type="entry name" value="Na(+)/H(+) antiporter 2"/>
    <property type="match status" value="1"/>
</dbReference>
<dbReference type="GO" id="GO:0036376">
    <property type="term" value="P:sodium ion export across plasma membrane"/>
    <property type="evidence" value="ECO:0007669"/>
    <property type="project" value="InterPro"/>
</dbReference>
<evidence type="ECO:0000256" key="2">
    <source>
        <dbReference type="ARBA" id="ARBA00005248"/>
    </source>
</evidence>
<dbReference type="GeneID" id="96004923"/>
<reference evidence="14 15" key="1">
    <citation type="journal article" date="2020" name="Microbiol. Resour. Announc.">
        <title>Draft Genome Sequence of a Cladosporium Species Isolated from the Mesophotic Ascidian Didemnum maculosum.</title>
        <authorList>
            <person name="Gioti A."/>
            <person name="Siaperas R."/>
            <person name="Nikolaivits E."/>
            <person name="Le Goff G."/>
            <person name="Ouazzani J."/>
            <person name="Kotoulas G."/>
            <person name="Topakas E."/>
        </authorList>
    </citation>
    <scope>NUCLEOTIDE SEQUENCE [LARGE SCALE GENOMIC DNA]</scope>
    <source>
        <strain evidence="14 15">TM138-S3</strain>
    </source>
</reference>
<dbReference type="PANTHER" id="PTHR31382">
    <property type="entry name" value="NA(+)/H(+) ANTIPORTER"/>
    <property type="match status" value="1"/>
</dbReference>
<dbReference type="Proteomes" id="UP000803884">
    <property type="component" value="Unassembled WGS sequence"/>
</dbReference>
<keyword evidence="4" id="KW-0050">Antiport</keyword>
<feature type="compositionally biased region" description="Basic and acidic residues" evidence="11">
    <location>
        <begin position="592"/>
        <end position="604"/>
    </location>
</feature>
<dbReference type="GO" id="GO:0042391">
    <property type="term" value="P:regulation of membrane potential"/>
    <property type="evidence" value="ECO:0007669"/>
    <property type="project" value="InterPro"/>
</dbReference>
<feature type="transmembrane region" description="Helical" evidence="12">
    <location>
        <begin position="311"/>
        <end position="329"/>
    </location>
</feature>
<evidence type="ECO:0000256" key="1">
    <source>
        <dbReference type="ARBA" id="ARBA00004141"/>
    </source>
</evidence>
<evidence type="ECO:0000256" key="7">
    <source>
        <dbReference type="ARBA" id="ARBA00023053"/>
    </source>
</evidence>
<feature type="transmembrane region" description="Helical" evidence="12">
    <location>
        <begin position="221"/>
        <end position="239"/>
    </location>
</feature>
<evidence type="ECO:0000256" key="9">
    <source>
        <dbReference type="ARBA" id="ARBA00023136"/>
    </source>
</evidence>
<dbReference type="EMBL" id="JAAQHG020000009">
    <property type="protein sequence ID" value="KAL1587823.1"/>
    <property type="molecule type" value="Genomic_DNA"/>
</dbReference>
<comment type="similarity">
    <text evidence="2">Belongs to the fungal Na(+)/H(+) exchanger family.</text>
</comment>
<gene>
    <name evidence="14" type="ORF">WHR41_03479</name>
</gene>
<dbReference type="GO" id="GO:0005886">
    <property type="term" value="C:plasma membrane"/>
    <property type="evidence" value="ECO:0007669"/>
    <property type="project" value="InterPro"/>
</dbReference>
<dbReference type="GO" id="GO:0015385">
    <property type="term" value="F:sodium:proton antiporter activity"/>
    <property type="evidence" value="ECO:0007669"/>
    <property type="project" value="InterPro"/>
</dbReference>
<sequence length="604" mass="66265">MPTLSIVNFNIVCATAGGFVTLFGLVSFLCKEKFYLSEALISSIFGVIFGPHAANFIRPLDYANGSELDLETITLYFTRLVLGVQLVLAGVQLPSKYLRKEWRSLSILLGPGMCIMWMVTSLLVWALVPDVPFLFALAVGSCVTPTDPILSNSIVKGKFADKNIPPSLQKIIIAESGANDGLGYPFLFLALYLIKYTEDQGLGTTGGGAGRAMGLWFSETWCYVIIMSVAYGAIVGWLAKELLHWAEERRYVDRESFLVFAITLALFIVGTVGMIGSDDVLACFIAGNVFTWDDWFRLETEDDSLQPTIDMLLNVAIFMWFGAVCPWHMFVANNIIPIYRLVPLGILVLLLRRLPMILGFHKWIHQVEDLRRASFLGFFGPIGVSAIFYLYISKEFLRDIEYQGTEREDALRLEEMLDVVVWFLVVCSIVVHGLSIPLGKLGFYLPRTISTALSTDRLSLGLSTGREPTEATTPADPQTSSSDIASIFRRRRGGGGPADSSAAPSTANPNTHRLREVPSGPLRAAKSDEDFQTPAAAQANGSTEFARDVDGGSLRPQISRPIHPRAIGRAVKDIQAAQGANGEPGGLQRSIRFGDEQAGQRDSD</sequence>
<evidence type="ECO:0000256" key="5">
    <source>
        <dbReference type="ARBA" id="ARBA00022692"/>
    </source>
</evidence>
<accession>A0AB34KWZ1</accession>
<evidence type="ECO:0000256" key="8">
    <source>
        <dbReference type="ARBA" id="ARBA00023065"/>
    </source>
</evidence>
<dbReference type="InterPro" id="IPR006153">
    <property type="entry name" value="Cation/H_exchanger_TM"/>
</dbReference>
<keyword evidence="15" id="KW-1185">Reference proteome</keyword>
<evidence type="ECO:0000256" key="3">
    <source>
        <dbReference type="ARBA" id="ARBA00022448"/>
    </source>
</evidence>
<feature type="domain" description="Cation/H+ exchanger transmembrane" evidence="13">
    <location>
        <begin position="22"/>
        <end position="437"/>
    </location>
</feature>
<keyword evidence="6 12" id="KW-1133">Transmembrane helix</keyword>
<feature type="transmembrane region" description="Helical" evidence="12">
    <location>
        <begin position="73"/>
        <end position="93"/>
    </location>
</feature>
<name>A0AB34KWZ1_9PEZI</name>
<keyword evidence="10" id="KW-0739">Sodium transport</keyword>
<dbReference type="InterPro" id="IPR038770">
    <property type="entry name" value="Na+/solute_symporter_sf"/>
</dbReference>
<protein>
    <recommendedName>
        <fullName evidence="13">Cation/H+ exchanger transmembrane domain-containing protein</fullName>
    </recommendedName>
</protein>
<dbReference type="AlphaFoldDB" id="A0AB34KWZ1"/>
<comment type="caution">
    <text evidence="14">The sequence shown here is derived from an EMBL/GenBank/DDBJ whole genome shotgun (WGS) entry which is preliminary data.</text>
</comment>
<feature type="transmembrane region" description="Helical" evidence="12">
    <location>
        <begin position="35"/>
        <end position="53"/>
    </location>
</feature>
<evidence type="ECO:0000256" key="6">
    <source>
        <dbReference type="ARBA" id="ARBA00022989"/>
    </source>
</evidence>
<dbReference type="RefSeq" id="XP_069230928.1">
    <property type="nucleotide sequence ID" value="XM_069372085.1"/>
</dbReference>
<dbReference type="Gene3D" id="1.20.1530.20">
    <property type="match status" value="1"/>
</dbReference>
<feature type="transmembrane region" description="Helical" evidence="12">
    <location>
        <begin position="419"/>
        <end position="438"/>
    </location>
</feature>
<keyword evidence="7" id="KW-0915">Sodium</keyword>
<comment type="subcellular location">
    <subcellularLocation>
        <location evidence="1">Membrane</location>
        <topology evidence="1">Multi-pass membrane protein</topology>
    </subcellularLocation>
</comment>
<organism evidence="14 15">
    <name type="scientific">Cladosporium halotolerans</name>
    <dbReference type="NCBI Taxonomy" id="1052096"/>
    <lineage>
        <taxon>Eukaryota</taxon>
        <taxon>Fungi</taxon>
        <taxon>Dikarya</taxon>
        <taxon>Ascomycota</taxon>
        <taxon>Pezizomycotina</taxon>
        <taxon>Dothideomycetes</taxon>
        <taxon>Dothideomycetidae</taxon>
        <taxon>Cladosporiales</taxon>
        <taxon>Cladosporiaceae</taxon>
        <taxon>Cladosporium</taxon>
    </lineage>
</organism>
<evidence type="ECO:0000313" key="15">
    <source>
        <dbReference type="Proteomes" id="UP000803884"/>
    </source>
</evidence>
<feature type="transmembrane region" description="Helical" evidence="12">
    <location>
        <begin position="373"/>
        <end position="392"/>
    </location>
</feature>
<evidence type="ECO:0000313" key="14">
    <source>
        <dbReference type="EMBL" id="KAL1587823.1"/>
    </source>
</evidence>
<evidence type="ECO:0000256" key="10">
    <source>
        <dbReference type="ARBA" id="ARBA00023201"/>
    </source>
</evidence>
<feature type="region of interest" description="Disordered" evidence="11">
    <location>
        <begin position="533"/>
        <end position="604"/>
    </location>
</feature>
<keyword evidence="9 12" id="KW-0472">Membrane</keyword>
<keyword evidence="3" id="KW-0813">Transport</keyword>
<evidence type="ECO:0000256" key="11">
    <source>
        <dbReference type="SAM" id="MobiDB-lite"/>
    </source>
</evidence>
<evidence type="ECO:0000256" key="4">
    <source>
        <dbReference type="ARBA" id="ARBA00022449"/>
    </source>
</evidence>
<evidence type="ECO:0000259" key="13">
    <source>
        <dbReference type="Pfam" id="PF00999"/>
    </source>
</evidence>
<feature type="transmembrane region" description="Helical" evidence="12">
    <location>
        <begin position="259"/>
        <end position="290"/>
    </location>
</feature>
<feature type="transmembrane region" description="Helical" evidence="12">
    <location>
        <begin position="6"/>
        <end position="28"/>
    </location>
</feature>
<dbReference type="GO" id="GO:0120029">
    <property type="term" value="P:proton export across plasma membrane"/>
    <property type="evidence" value="ECO:0007669"/>
    <property type="project" value="InterPro"/>
</dbReference>
<feature type="compositionally biased region" description="Polar residues" evidence="11">
    <location>
        <begin position="470"/>
        <end position="484"/>
    </location>
</feature>
<keyword evidence="5 12" id="KW-0812">Transmembrane</keyword>
<dbReference type="Pfam" id="PF00999">
    <property type="entry name" value="Na_H_Exchanger"/>
    <property type="match status" value="1"/>
</dbReference>
<keyword evidence="8" id="KW-0406">Ion transport</keyword>
<feature type="region of interest" description="Disordered" evidence="11">
    <location>
        <begin position="462"/>
        <end position="517"/>
    </location>
</feature>